<sequence>MESLFPLDEEVGPASIAAFKVLTNFDSDFLEPKSDTCYLAAEVIGEVNQVNSVPHVPISIYSSKYAKPIKVIAFIDAGAIQTIMSPGVLSKDCWKPRTKHFSTASSEVFSTHFTSKSIKIQFFMDVLSLQRC</sequence>
<keyword evidence="2" id="KW-1185">Reference proteome</keyword>
<evidence type="ECO:0000313" key="2">
    <source>
        <dbReference type="Proteomes" id="UP000233551"/>
    </source>
</evidence>
<accession>A0A2I0KX79</accession>
<organism evidence="1 2">
    <name type="scientific">Punica granatum</name>
    <name type="common">Pomegranate</name>
    <dbReference type="NCBI Taxonomy" id="22663"/>
    <lineage>
        <taxon>Eukaryota</taxon>
        <taxon>Viridiplantae</taxon>
        <taxon>Streptophyta</taxon>
        <taxon>Embryophyta</taxon>
        <taxon>Tracheophyta</taxon>
        <taxon>Spermatophyta</taxon>
        <taxon>Magnoliopsida</taxon>
        <taxon>eudicotyledons</taxon>
        <taxon>Gunneridae</taxon>
        <taxon>Pentapetalae</taxon>
        <taxon>rosids</taxon>
        <taxon>malvids</taxon>
        <taxon>Myrtales</taxon>
        <taxon>Lythraceae</taxon>
        <taxon>Punica</taxon>
    </lineage>
</organism>
<evidence type="ECO:0000313" key="1">
    <source>
        <dbReference type="EMBL" id="PKI73085.1"/>
    </source>
</evidence>
<name>A0A2I0KX79_PUNGR</name>
<comment type="caution">
    <text evidence="1">The sequence shown here is derived from an EMBL/GenBank/DDBJ whole genome shotgun (WGS) entry which is preliminary data.</text>
</comment>
<dbReference type="AlphaFoldDB" id="A0A2I0KX79"/>
<protein>
    <submittedName>
        <fullName evidence="1">Uncharacterized protein</fullName>
    </submittedName>
</protein>
<dbReference type="EMBL" id="PGOL01000291">
    <property type="protein sequence ID" value="PKI73085.1"/>
    <property type="molecule type" value="Genomic_DNA"/>
</dbReference>
<reference evidence="1 2" key="1">
    <citation type="submission" date="2017-11" db="EMBL/GenBank/DDBJ databases">
        <title>De-novo sequencing of pomegranate (Punica granatum L.) genome.</title>
        <authorList>
            <person name="Akparov Z."/>
            <person name="Amiraslanov A."/>
            <person name="Hajiyeva S."/>
            <person name="Abbasov M."/>
            <person name="Kaur K."/>
            <person name="Hamwieh A."/>
            <person name="Solovyev V."/>
            <person name="Salamov A."/>
            <person name="Braich B."/>
            <person name="Kosarev P."/>
            <person name="Mahmoud A."/>
            <person name="Hajiyev E."/>
            <person name="Babayeva S."/>
            <person name="Izzatullayeva V."/>
            <person name="Mammadov A."/>
            <person name="Mammadov A."/>
            <person name="Sharifova S."/>
            <person name="Ojaghi J."/>
            <person name="Eynullazada K."/>
            <person name="Bayramov B."/>
            <person name="Abdulazimova A."/>
            <person name="Shahmuradov I."/>
        </authorList>
    </citation>
    <scope>NUCLEOTIDE SEQUENCE [LARGE SCALE GENOMIC DNA]</scope>
    <source>
        <strain evidence="2">cv. AG2017</strain>
        <tissue evidence="1">Leaf</tissue>
    </source>
</reference>
<dbReference type="Proteomes" id="UP000233551">
    <property type="component" value="Unassembled WGS sequence"/>
</dbReference>
<gene>
    <name evidence="1" type="ORF">CRG98_006493</name>
</gene>
<proteinExistence type="predicted"/>